<proteinExistence type="inferred from homology"/>
<evidence type="ECO:0000256" key="3">
    <source>
        <dbReference type="ARBA" id="ARBA00022679"/>
    </source>
</evidence>
<evidence type="ECO:0000259" key="4">
    <source>
        <dbReference type="Pfam" id="PF08241"/>
    </source>
</evidence>
<dbReference type="PANTHER" id="PTHR44942">
    <property type="entry name" value="METHYLTRANSF_11 DOMAIN-CONTAINING PROTEIN"/>
    <property type="match status" value="1"/>
</dbReference>
<dbReference type="AlphaFoldDB" id="A0A941EVE5"/>
<dbReference type="Gene3D" id="3.40.50.150">
    <property type="entry name" value="Vaccinia Virus protein VP39"/>
    <property type="match status" value="1"/>
</dbReference>
<comment type="caution">
    <text evidence="5">The sequence shown here is derived from an EMBL/GenBank/DDBJ whole genome shotgun (WGS) entry which is preliminary data.</text>
</comment>
<dbReference type="GO" id="GO:0032259">
    <property type="term" value="P:methylation"/>
    <property type="evidence" value="ECO:0007669"/>
    <property type="project" value="UniProtKB-KW"/>
</dbReference>
<evidence type="ECO:0000313" key="5">
    <source>
        <dbReference type="EMBL" id="MBR7837666.1"/>
    </source>
</evidence>
<protein>
    <submittedName>
        <fullName evidence="5">Class I SAM-dependent methyltransferase</fullName>
    </submittedName>
</protein>
<evidence type="ECO:0000256" key="1">
    <source>
        <dbReference type="ARBA" id="ARBA00008361"/>
    </source>
</evidence>
<sequence>MRPVDYDVRQYRNYQRGRALTPEQRASWIEAYAARLPATRPLRGLDLGSGTGRYTRALAEAFGPVVGVEPSARMREVARAAEPGIDFREGPAETIPLADGSIDYTLLFLVWHHVADKARAVRELTRVSAPGAMILLRSQLRDRMPKPWWLAYFPRGYEVDAAMYESLGEVHGRFADGGWALAGLDLVSEYYRETKAEALERLRLRPYSTFEHFTDEETHLGFARLEQAVAEDPDGPVPVVESTLLSFTRR</sequence>
<evidence type="ECO:0000313" key="6">
    <source>
        <dbReference type="Proteomes" id="UP000675781"/>
    </source>
</evidence>
<keyword evidence="2 5" id="KW-0489">Methyltransferase</keyword>
<reference evidence="5" key="1">
    <citation type="submission" date="2021-04" db="EMBL/GenBank/DDBJ databases">
        <title>Genome based classification of Actinospica acidithermotolerans sp. nov., an actinobacterium isolated from an Indonesian hot spring.</title>
        <authorList>
            <person name="Kusuma A.B."/>
            <person name="Putra K.E."/>
            <person name="Nafisah S."/>
            <person name="Loh J."/>
            <person name="Nouioui I."/>
            <person name="Goodfellow M."/>
        </authorList>
    </citation>
    <scope>NUCLEOTIDE SEQUENCE</scope>
    <source>
        <strain evidence="5">CSCA 57</strain>
    </source>
</reference>
<dbReference type="InterPro" id="IPR013216">
    <property type="entry name" value="Methyltransf_11"/>
</dbReference>
<dbReference type="Pfam" id="PF08241">
    <property type="entry name" value="Methyltransf_11"/>
    <property type="match status" value="1"/>
</dbReference>
<dbReference type="Proteomes" id="UP000675781">
    <property type="component" value="Unassembled WGS sequence"/>
</dbReference>
<dbReference type="SUPFAM" id="SSF53335">
    <property type="entry name" value="S-adenosyl-L-methionine-dependent methyltransferases"/>
    <property type="match status" value="1"/>
</dbReference>
<organism evidence="5 6">
    <name type="scientific">Actinospica durhamensis</name>
    <dbReference type="NCBI Taxonomy" id="1508375"/>
    <lineage>
        <taxon>Bacteria</taxon>
        <taxon>Bacillati</taxon>
        <taxon>Actinomycetota</taxon>
        <taxon>Actinomycetes</taxon>
        <taxon>Catenulisporales</taxon>
        <taxon>Actinospicaceae</taxon>
        <taxon>Actinospica</taxon>
    </lineage>
</organism>
<feature type="domain" description="Methyltransferase type 11" evidence="4">
    <location>
        <begin position="45"/>
        <end position="135"/>
    </location>
</feature>
<dbReference type="InterPro" id="IPR051052">
    <property type="entry name" value="Diverse_substrate_MTase"/>
</dbReference>
<keyword evidence="6" id="KW-1185">Reference proteome</keyword>
<name>A0A941EVE5_9ACTN</name>
<gene>
    <name evidence="5" type="ORF">KDL01_30590</name>
</gene>
<dbReference type="GO" id="GO:0008757">
    <property type="term" value="F:S-adenosylmethionine-dependent methyltransferase activity"/>
    <property type="evidence" value="ECO:0007669"/>
    <property type="project" value="InterPro"/>
</dbReference>
<accession>A0A941EVE5</accession>
<comment type="similarity">
    <text evidence="1">Belongs to the methyltransferase superfamily.</text>
</comment>
<dbReference type="PANTHER" id="PTHR44942:SF4">
    <property type="entry name" value="METHYLTRANSFERASE TYPE 11 DOMAIN-CONTAINING PROTEIN"/>
    <property type="match status" value="1"/>
</dbReference>
<dbReference type="CDD" id="cd02440">
    <property type="entry name" value="AdoMet_MTases"/>
    <property type="match status" value="1"/>
</dbReference>
<dbReference type="InterPro" id="IPR029063">
    <property type="entry name" value="SAM-dependent_MTases_sf"/>
</dbReference>
<evidence type="ECO:0000256" key="2">
    <source>
        <dbReference type="ARBA" id="ARBA00022603"/>
    </source>
</evidence>
<keyword evidence="3" id="KW-0808">Transferase</keyword>
<dbReference type="EMBL" id="JAGSOG010000220">
    <property type="protein sequence ID" value="MBR7837666.1"/>
    <property type="molecule type" value="Genomic_DNA"/>
</dbReference>